<dbReference type="CDD" id="cd03354">
    <property type="entry name" value="LbH_SAT"/>
    <property type="match status" value="1"/>
</dbReference>
<reference evidence="5 6" key="1">
    <citation type="submission" date="2019-07" db="EMBL/GenBank/DDBJ databases">
        <title>R&amp;d 2014.</title>
        <authorList>
            <person name="Klenk H.-P."/>
        </authorList>
    </citation>
    <scope>NUCLEOTIDE SEQUENCE [LARGE SCALE GENOMIC DNA]</scope>
    <source>
        <strain evidence="5 6">DSM 45764</strain>
    </source>
</reference>
<name>A0A562IWY0_9ACTN</name>
<protein>
    <recommendedName>
        <fullName evidence="4">Serine acetyltransferase</fullName>
        <ecNumber evidence="4">2.3.1.30</ecNumber>
    </recommendedName>
</protein>
<evidence type="ECO:0000256" key="1">
    <source>
        <dbReference type="ARBA" id="ARBA00022679"/>
    </source>
</evidence>
<evidence type="ECO:0000313" key="6">
    <source>
        <dbReference type="Proteomes" id="UP000321490"/>
    </source>
</evidence>
<dbReference type="InterPro" id="IPR005881">
    <property type="entry name" value="Ser_O-AcTrfase"/>
</dbReference>
<gene>
    <name evidence="5" type="ORF">JD78_03948</name>
</gene>
<evidence type="ECO:0000313" key="5">
    <source>
        <dbReference type="EMBL" id="TWH75392.1"/>
    </source>
</evidence>
<dbReference type="AlphaFoldDB" id="A0A562IWY0"/>
<keyword evidence="6" id="KW-1185">Reference proteome</keyword>
<dbReference type="GO" id="GO:0005737">
    <property type="term" value="C:cytoplasm"/>
    <property type="evidence" value="ECO:0007669"/>
    <property type="project" value="InterPro"/>
</dbReference>
<organism evidence="5 6">
    <name type="scientific">Modestobacter roseus</name>
    <dbReference type="NCBI Taxonomy" id="1181884"/>
    <lineage>
        <taxon>Bacteria</taxon>
        <taxon>Bacillati</taxon>
        <taxon>Actinomycetota</taxon>
        <taxon>Actinomycetes</taxon>
        <taxon>Geodermatophilales</taxon>
        <taxon>Geodermatophilaceae</taxon>
        <taxon>Modestobacter</taxon>
    </lineage>
</organism>
<dbReference type="InterPro" id="IPR045304">
    <property type="entry name" value="LbH_SAT"/>
</dbReference>
<dbReference type="EC" id="2.3.1.30" evidence="4"/>
<keyword evidence="3 4" id="KW-0012">Acyltransferase</keyword>
<dbReference type="SUPFAM" id="SSF51161">
    <property type="entry name" value="Trimeric LpxA-like enzymes"/>
    <property type="match status" value="1"/>
</dbReference>
<sequence>MTEPTPSVRELIREDWVTHNRRSTAPAVHALAVHRLQVAVRDRPGLIGKLLRTALHAVNILVIRNVYGMELFPTTVIGRRLLIAHHMGVILGEHSTIGDDCMIRQHVTLGQQGESTFDQPTLGNRVDVGPGATIVGAITIGDGATIGAHSLVLKNVPAGATAMVSPAKVLPAARSTPQQDSAAG</sequence>
<keyword evidence="1 4" id="KW-0808">Transferase</keyword>
<keyword evidence="2" id="KW-0677">Repeat</keyword>
<dbReference type="PROSITE" id="PS00101">
    <property type="entry name" value="HEXAPEP_TRANSFERASES"/>
    <property type="match status" value="1"/>
</dbReference>
<dbReference type="RefSeq" id="WP_153360518.1">
    <property type="nucleotide sequence ID" value="NZ_JABGDC010000083.1"/>
</dbReference>
<comment type="caution">
    <text evidence="5">The sequence shown here is derived from an EMBL/GenBank/DDBJ whole genome shotgun (WGS) entry which is preliminary data.</text>
</comment>
<dbReference type="InterPro" id="IPR011004">
    <property type="entry name" value="Trimer_LpxA-like_sf"/>
</dbReference>
<proteinExistence type="inferred from homology"/>
<evidence type="ECO:0000256" key="2">
    <source>
        <dbReference type="ARBA" id="ARBA00022737"/>
    </source>
</evidence>
<evidence type="ECO:0000256" key="4">
    <source>
        <dbReference type="PIRNR" id="PIRNR000441"/>
    </source>
</evidence>
<evidence type="ECO:0000256" key="3">
    <source>
        <dbReference type="ARBA" id="ARBA00023315"/>
    </source>
</evidence>
<dbReference type="Proteomes" id="UP000321490">
    <property type="component" value="Unassembled WGS sequence"/>
</dbReference>
<dbReference type="Gene3D" id="2.160.10.10">
    <property type="entry name" value="Hexapeptide repeat proteins"/>
    <property type="match status" value="1"/>
</dbReference>
<dbReference type="OrthoDB" id="2643438at2"/>
<dbReference type="InterPro" id="IPR018357">
    <property type="entry name" value="Hexapep_transf_CS"/>
</dbReference>
<dbReference type="GO" id="GO:0009001">
    <property type="term" value="F:serine O-acetyltransferase activity"/>
    <property type="evidence" value="ECO:0007669"/>
    <property type="project" value="UniProtKB-EC"/>
</dbReference>
<dbReference type="EMBL" id="VLKF01000001">
    <property type="protein sequence ID" value="TWH75392.1"/>
    <property type="molecule type" value="Genomic_DNA"/>
</dbReference>
<dbReference type="PANTHER" id="PTHR42811">
    <property type="entry name" value="SERINE ACETYLTRANSFERASE"/>
    <property type="match status" value="1"/>
</dbReference>
<dbReference type="PIRSF" id="PIRSF000441">
    <property type="entry name" value="CysE"/>
    <property type="match status" value="1"/>
</dbReference>
<dbReference type="GO" id="GO:0006535">
    <property type="term" value="P:cysteine biosynthetic process from serine"/>
    <property type="evidence" value="ECO:0007669"/>
    <property type="project" value="InterPro"/>
</dbReference>
<comment type="similarity">
    <text evidence="4">Belongs to the transferase hexapeptide repeat family.</text>
</comment>
<comment type="catalytic activity">
    <reaction evidence="4">
        <text>L-serine + acetyl-CoA = O-acetyl-L-serine + CoA</text>
        <dbReference type="Rhea" id="RHEA:24560"/>
        <dbReference type="ChEBI" id="CHEBI:33384"/>
        <dbReference type="ChEBI" id="CHEBI:57287"/>
        <dbReference type="ChEBI" id="CHEBI:57288"/>
        <dbReference type="ChEBI" id="CHEBI:58340"/>
        <dbReference type="EC" id="2.3.1.30"/>
    </reaction>
</comment>
<accession>A0A562IWY0</accession>